<comment type="caution">
    <text evidence="1">The sequence shown here is derived from an EMBL/GenBank/DDBJ whole genome shotgun (WGS) entry which is preliminary data.</text>
</comment>
<dbReference type="AlphaFoldDB" id="A0A317G1W6"/>
<organism evidence="1 2">
    <name type="scientific">Butyrivibrio fibrisolvens</name>
    <dbReference type="NCBI Taxonomy" id="831"/>
    <lineage>
        <taxon>Bacteria</taxon>
        <taxon>Bacillati</taxon>
        <taxon>Bacillota</taxon>
        <taxon>Clostridia</taxon>
        <taxon>Lachnospirales</taxon>
        <taxon>Lachnospiraceae</taxon>
        <taxon>Butyrivibrio</taxon>
    </lineage>
</organism>
<evidence type="ECO:0000313" key="1">
    <source>
        <dbReference type="EMBL" id="PWT27141.1"/>
    </source>
</evidence>
<accession>A0A317G1W6</accession>
<dbReference type="Proteomes" id="UP000245488">
    <property type="component" value="Chromosome"/>
</dbReference>
<keyword evidence="2" id="KW-1185">Reference proteome</keyword>
<dbReference type="EMBL" id="NXNG01000001">
    <property type="protein sequence ID" value="PWT27141.1"/>
    <property type="molecule type" value="Genomic_DNA"/>
</dbReference>
<evidence type="ECO:0000313" key="2">
    <source>
        <dbReference type="Proteomes" id="UP000245488"/>
    </source>
</evidence>
<protein>
    <submittedName>
        <fullName evidence="1">Uncharacterized protein</fullName>
    </submittedName>
</protein>
<reference evidence="1 2" key="1">
    <citation type="submission" date="2017-09" db="EMBL/GenBank/DDBJ databases">
        <title>High-quality draft genome sequence of Butyrivibrio fibrisolvens INBov1, isolated from cow rumen.</title>
        <authorList>
            <person name="Rodriguez Hernaez J."/>
            <person name="Rivarola M."/>
            <person name="Paniego N."/>
            <person name="Cravero S."/>
            <person name="Ceron Cucchi M."/>
            <person name="Martinez M.C."/>
        </authorList>
    </citation>
    <scope>NUCLEOTIDE SEQUENCE [LARGE SCALE GENOMIC DNA]</scope>
    <source>
        <strain evidence="1 2">INBov1</strain>
    </source>
</reference>
<gene>
    <name evidence="1" type="ORF">CPT75_08510</name>
</gene>
<dbReference type="RefSeq" id="WP_110072744.1">
    <property type="nucleotide sequence ID" value="NZ_CM009896.1"/>
</dbReference>
<proteinExistence type="predicted"/>
<name>A0A317G1W6_BUTFI</name>
<sequence length="64" mass="7238">MREYGIDPIIGHENLVWAPMRVTGQHSTESLEFVVNSLKEKAVFGDRDLMVIELRRLGVIASGR</sequence>